<evidence type="ECO:0000313" key="8">
    <source>
        <dbReference type="Proteomes" id="UP000640509"/>
    </source>
</evidence>
<feature type="transmembrane region" description="Helical" evidence="6">
    <location>
        <begin position="128"/>
        <end position="146"/>
    </location>
</feature>
<evidence type="ECO:0000256" key="3">
    <source>
        <dbReference type="ARBA" id="ARBA00022989"/>
    </source>
</evidence>
<protein>
    <recommendedName>
        <fullName evidence="9">Sodium/sulfate symporter</fullName>
    </recommendedName>
</protein>
<keyword evidence="2 6" id="KW-0812">Transmembrane</keyword>
<feature type="transmembrane region" description="Helical" evidence="6">
    <location>
        <begin position="47"/>
        <end position="77"/>
    </location>
</feature>
<evidence type="ECO:0000313" key="7">
    <source>
        <dbReference type="EMBL" id="GGF74575.1"/>
    </source>
</evidence>
<accession>A0ABQ1VKJ0</accession>
<evidence type="ECO:0008006" key="9">
    <source>
        <dbReference type="Google" id="ProtNLM"/>
    </source>
</evidence>
<evidence type="ECO:0000256" key="4">
    <source>
        <dbReference type="ARBA" id="ARBA00023136"/>
    </source>
</evidence>
<feature type="transmembrane region" description="Helical" evidence="6">
    <location>
        <begin position="89"/>
        <end position="108"/>
    </location>
</feature>
<feature type="transmembrane region" description="Helical" evidence="6">
    <location>
        <begin position="270"/>
        <end position="303"/>
    </location>
</feature>
<feature type="region of interest" description="Disordered" evidence="5">
    <location>
        <begin position="512"/>
        <end position="539"/>
    </location>
</feature>
<organism evidence="7 8">
    <name type="scientific">Paracoccus acridae</name>
    <dbReference type="NCBI Taxonomy" id="1795310"/>
    <lineage>
        <taxon>Bacteria</taxon>
        <taxon>Pseudomonadati</taxon>
        <taxon>Pseudomonadota</taxon>
        <taxon>Alphaproteobacteria</taxon>
        <taxon>Rhodobacterales</taxon>
        <taxon>Paracoccaceae</taxon>
        <taxon>Paracoccus</taxon>
    </lineage>
</organism>
<keyword evidence="3 6" id="KW-1133">Transmembrane helix</keyword>
<feature type="transmembrane region" description="Helical" evidence="6">
    <location>
        <begin position="362"/>
        <end position="385"/>
    </location>
</feature>
<gene>
    <name evidence="7" type="ORF">GCM10011402_29030</name>
</gene>
<feature type="transmembrane region" description="Helical" evidence="6">
    <location>
        <begin position="176"/>
        <end position="201"/>
    </location>
</feature>
<dbReference type="PANTHER" id="PTHR43652:SF2">
    <property type="entry name" value="BASIC AMINO ACID ANTIPORTER YFCC-RELATED"/>
    <property type="match status" value="1"/>
</dbReference>
<proteinExistence type="predicted"/>
<feature type="transmembrane region" description="Helical" evidence="6">
    <location>
        <begin position="221"/>
        <end position="242"/>
    </location>
</feature>
<comment type="subcellular location">
    <subcellularLocation>
        <location evidence="1">Membrane</location>
        <topology evidence="1">Multi-pass membrane protein</topology>
    </subcellularLocation>
</comment>
<keyword evidence="8" id="KW-1185">Reference proteome</keyword>
<dbReference type="InterPro" id="IPR001898">
    <property type="entry name" value="SLC13A/DASS"/>
</dbReference>
<feature type="transmembrane region" description="Helical" evidence="6">
    <location>
        <begin position="16"/>
        <end position="35"/>
    </location>
</feature>
<evidence type="ECO:0000256" key="6">
    <source>
        <dbReference type="SAM" id="Phobius"/>
    </source>
</evidence>
<evidence type="ECO:0000256" key="2">
    <source>
        <dbReference type="ARBA" id="ARBA00022692"/>
    </source>
</evidence>
<dbReference type="InterPro" id="IPR051679">
    <property type="entry name" value="DASS-Related_Transporters"/>
</dbReference>
<dbReference type="RefSeq" id="WP_188715879.1">
    <property type="nucleotide sequence ID" value="NZ_BMIV01000011.1"/>
</dbReference>
<comment type="caution">
    <text evidence="7">The sequence shown here is derived from an EMBL/GenBank/DDBJ whole genome shotgun (WGS) entry which is preliminary data.</text>
</comment>
<sequence length="561" mass="59145">MTIATRSTLPAGIFSYRHVVTATLAGAAIWAGLLLPGDLDRDARLALIAVAVAILGWVGTRLPESVVALAVVLGLVLSGTLSEETLFSALGSELIWLLLAAFVIAAVLKEADLTERLIAPLLQRPLRFDVLAFGLTLAVAATAFILPSTSGRAALLMPVFLTLAAAMPDTRLIKPLALIFPTVILLSAGGSLIGAGAHLLAAESIRKTTGLEIGYLDWALLGLPFALIASLAGTGLILAFFAPHELRTCRITATPRVPVVPELAARQRRICMALAVLVGLWLSASWHGIGMATVALIGALVLLTPPFTSHKPKDLFRAVDVELLLYMTATVLLAQAMTQSGADRWLADHALSMLPEYMAGNLQAVVVLLSLVAVLAHLVIASRSARAAVLIPAVALPMAGLGHDAALLILVAVMGTGFCQTLTASAKPVAIFANASIETFGQRDLLRLAVPLMPVVMALLVGFALSLWPAQLTAIRGEAPAEVPTPLVLPTLPPTLPQPPAALKHATLTLAKSARPEQKPRITVQSPARQTPSHRTGPNLRRAETELNRLARHLGLRVMFR</sequence>
<reference evidence="8" key="1">
    <citation type="journal article" date="2019" name="Int. J. Syst. Evol. Microbiol.">
        <title>The Global Catalogue of Microorganisms (GCM) 10K type strain sequencing project: providing services to taxonomists for standard genome sequencing and annotation.</title>
        <authorList>
            <consortium name="The Broad Institute Genomics Platform"/>
            <consortium name="The Broad Institute Genome Sequencing Center for Infectious Disease"/>
            <person name="Wu L."/>
            <person name="Ma J."/>
        </authorList>
    </citation>
    <scope>NUCLEOTIDE SEQUENCE [LARGE SCALE GENOMIC DNA]</scope>
    <source>
        <strain evidence="8">CGMCC 1.15419</strain>
    </source>
</reference>
<feature type="transmembrane region" description="Helical" evidence="6">
    <location>
        <begin position="445"/>
        <end position="468"/>
    </location>
</feature>
<dbReference type="Proteomes" id="UP000640509">
    <property type="component" value="Unassembled WGS sequence"/>
</dbReference>
<feature type="compositionally biased region" description="Polar residues" evidence="5">
    <location>
        <begin position="523"/>
        <end position="536"/>
    </location>
</feature>
<dbReference type="PANTHER" id="PTHR43652">
    <property type="entry name" value="BASIC AMINO ACID ANTIPORTER YFCC-RELATED"/>
    <property type="match status" value="1"/>
</dbReference>
<evidence type="ECO:0000256" key="1">
    <source>
        <dbReference type="ARBA" id="ARBA00004141"/>
    </source>
</evidence>
<evidence type="ECO:0000256" key="5">
    <source>
        <dbReference type="SAM" id="MobiDB-lite"/>
    </source>
</evidence>
<keyword evidence="4 6" id="KW-0472">Membrane</keyword>
<name>A0ABQ1VKJ0_9RHOB</name>
<dbReference type="Pfam" id="PF00939">
    <property type="entry name" value="Na_sulph_symp"/>
    <property type="match status" value="1"/>
</dbReference>
<dbReference type="EMBL" id="BMIV01000011">
    <property type="protein sequence ID" value="GGF74575.1"/>
    <property type="molecule type" value="Genomic_DNA"/>
</dbReference>